<evidence type="ECO:0000256" key="1">
    <source>
        <dbReference type="SAM" id="MobiDB-lite"/>
    </source>
</evidence>
<sequence>MAGEFVRLHRPVGPTGFVVRPDGYLRARFPLADAGATPSGRLRRLSASWCRSGSGRGQAANRRPAAVRRTSRARPSPGYR</sequence>
<dbReference type="EMBL" id="CP019724">
    <property type="protein sequence ID" value="AQS65859.1"/>
    <property type="molecule type" value="Genomic_DNA"/>
</dbReference>
<organism evidence="2 3">
    <name type="scientific">Streptomyces pactum</name>
    <dbReference type="NCBI Taxonomy" id="68249"/>
    <lineage>
        <taxon>Bacteria</taxon>
        <taxon>Bacillati</taxon>
        <taxon>Actinomycetota</taxon>
        <taxon>Actinomycetes</taxon>
        <taxon>Kitasatosporales</taxon>
        <taxon>Streptomycetaceae</taxon>
        <taxon>Streptomyces</taxon>
    </lineage>
</organism>
<protein>
    <submittedName>
        <fullName evidence="2">Uncharacterized protein</fullName>
    </submittedName>
</protein>
<dbReference type="AlphaFoldDB" id="A0A1S6J294"/>
<reference evidence="2 3" key="1">
    <citation type="submission" date="2017-02" db="EMBL/GenBank/DDBJ databases">
        <title>Streptomyces pactum ACT12 Genome sequencing and assembly.</title>
        <authorList>
            <person name="Xue Q."/>
            <person name="Yan X."/>
            <person name="Jia L."/>
            <person name="Yan H."/>
        </authorList>
    </citation>
    <scope>NUCLEOTIDE SEQUENCE [LARGE SCALE GENOMIC DNA]</scope>
    <source>
        <strain evidence="2 3">ACT12</strain>
    </source>
</reference>
<evidence type="ECO:0000313" key="3">
    <source>
        <dbReference type="Proteomes" id="UP000189443"/>
    </source>
</evidence>
<evidence type="ECO:0000313" key="2">
    <source>
        <dbReference type="EMBL" id="AQS65859.1"/>
    </source>
</evidence>
<name>A0A1S6J294_9ACTN</name>
<gene>
    <name evidence="2" type="ORF">B1H29_01935</name>
</gene>
<dbReference type="Proteomes" id="UP000189443">
    <property type="component" value="Chromosome"/>
</dbReference>
<accession>A0A1S6J294</accession>
<proteinExistence type="predicted"/>
<keyword evidence="3" id="KW-1185">Reference proteome</keyword>
<feature type="region of interest" description="Disordered" evidence="1">
    <location>
        <begin position="49"/>
        <end position="80"/>
    </location>
</feature>
<dbReference type="KEGG" id="spac:B1H29_01935"/>